<evidence type="ECO:0000313" key="3">
    <source>
        <dbReference type="Proteomes" id="UP000034954"/>
    </source>
</evidence>
<dbReference type="Proteomes" id="UP000034954">
    <property type="component" value="Unassembled WGS sequence"/>
</dbReference>
<gene>
    <name evidence="2" type="ORF">BROFUL_01484</name>
</gene>
<evidence type="ECO:0000313" key="2">
    <source>
        <dbReference type="EMBL" id="KKO19798.1"/>
    </source>
</evidence>
<keyword evidence="1" id="KW-0812">Transmembrane</keyword>
<proteinExistence type="predicted"/>
<comment type="caution">
    <text evidence="2">The sequence shown here is derived from an EMBL/GenBank/DDBJ whole genome shotgun (WGS) entry which is preliminary data.</text>
</comment>
<dbReference type="EMBL" id="LAQJ01000152">
    <property type="protein sequence ID" value="KKO19798.1"/>
    <property type="molecule type" value="Genomic_DNA"/>
</dbReference>
<accession>A0A0M2UUT0</accession>
<name>A0A0M2UUT0_9BACT</name>
<protein>
    <submittedName>
        <fullName evidence="2">Uncharacterized protein</fullName>
    </submittedName>
</protein>
<feature type="transmembrane region" description="Helical" evidence="1">
    <location>
        <begin position="12"/>
        <end position="32"/>
    </location>
</feature>
<keyword evidence="1" id="KW-0472">Membrane</keyword>
<evidence type="ECO:0000256" key="1">
    <source>
        <dbReference type="SAM" id="Phobius"/>
    </source>
</evidence>
<dbReference type="AlphaFoldDB" id="A0A0M2UUT0"/>
<sequence length="131" mass="14640">MILCNFMNKMTLTYLIALGIIAVLSIASYVTLKKDISSQETNAAVINLTSKQRFLTQNIAIHSLCLASTNDSAETEALRQYRLTTIHTIETVHKGSLAETHPFICPEGNPRRSTLCILNHRCSYTQEARNL</sequence>
<keyword evidence="3" id="KW-1185">Reference proteome</keyword>
<reference evidence="2 3" key="1">
    <citation type="journal article" date="2013" name="BMC Microbiol.">
        <title>Identification of the type II cytochrome c maturation pathway in anammox bacteria by comparative genomics.</title>
        <authorList>
            <person name="Ferousi C."/>
            <person name="Speth D.R."/>
            <person name="Reimann J."/>
            <person name="Op den Camp H.J."/>
            <person name="Allen J.W."/>
            <person name="Keltjens J.T."/>
            <person name="Jetten M.S."/>
        </authorList>
    </citation>
    <scope>NUCLEOTIDE SEQUENCE [LARGE SCALE GENOMIC DNA]</scope>
    <source>
        <strain evidence="2">RU1</strain>
    </source>
</reference>
<keyword evidence="1" id="KW-1133">Transmembrane helix</keyword>
<organism evidence="2 3">
    <name type="scientific">Candidatus Brocadia fulgida</name>
    <dbReference type="NCBI Taxonomy" id="380242"/>
    <lineage>
        <taxon>Bacteria</taxon>
        <taxon>Pseudomonadati</taxon>
        <taxon>Planctomycetota</taxon>
        <taxon>Candidatus Brocadiia</taxon>
        <taxon>Candidatus Brocadiales</taxon>
        <taxon>Candidatus Brocadiaceae</taxon>
        <taxon>Candidatus Brocadia</taxon>
    </lineage>
</organism>